<dbReference type="Gene3D" id="2.170.130.10">
    <property type="entry name" value="TonB-dependent receptor, plug domain"/>
    <property type="match status" value="1"/>
</dbReference>
<evidence type="ECO:0000256" key="8">
    <source>
        <dbReference type="PROSITE-ProRule" id="PRU01360"/>
    </source>
</evidence>
<dbReference type="PANTHER" id="PTHR30069:SF49">
    <property type="entry name" value="OUTER MEMBRANE PROTEIN C"/>
    <property type="match status" value="1"/>
</dbReference>
<evidence type="ECO:0000259" key="10">
    <source>
        <dbReference type="Pfam" id="PF00593"/>
    </source>
</evidence>
<keyword evidence="2 8" id="KW-0813">Transport</keyword>
<dbReference type="RefSeq" id="WP_345973071.1">
    <property type="nucleotide sequence ID" value="NZ_CP147920.1"/>
</dbReference>
<dbReference type="InterPro" id="IPR037066">
    <property type="entry name" value="Plug_dom_sf"/>
</dbReference>
<proteinExistence type="inferred from homology"/>
<evidence type="ECO:0000256" key="4">
    <source>
        <dbReference type="ARBA" id="ARBA00022692"/>
    </source>
</evidence>
<comment type="subcellular location">
    <subcellularLocation>
        <location evidence="1 8">Cell outer membrane</location>
        <topology evidence="1 8">Multi-pass membrane protein</topology>
    </subcellularLocation>
</comment>
<keyword evidence="3 8" id="KW-1134">Transmembrane beta strand</keyword>
<keyword evidence="7 8" id="KW-0998">Cell outer membrane</keyword>
<keyword evidence="4 8" id="KW-0812">Transmembrane</keyword>
<reference evidence="12 13" key="1">
    <citation type="submission" date="2024-03" db="EMBL/GenBank/DDBJ databases">
        <title>Sulfurimonas sp. HSL3-1.</title>
        <authorList>
            <person name="Wang S."/>
        </authorList>
    </citation>
    <scope>NUCLEOTIDE SEQUENCE [LARGE SCALE GENOMIC DNA]</scope>
    <source>
        <strain evidence="12 13">HSL3-1</strain>
    </source>
</reference>
<dbReference type="Pfam" id="PF07715">
    <property type="entry name" value="Plug"/>
    <property type="match status" value="1"/>
</dbReference>
<dbReference type="Gene3D" id="2.40.170.20">
    <property type="entry name" value="TonB-dependent receptor, beta-barrel domain"/>
    <property type="match status" value="1"/>
</dbReference>
<name>A0ABZ3HBH3_9BACT</name>
<evidence type="ECO:0000313" key="13">
    <source>
        <dbReference type="Proteomes" id="UP001447842"/>
    </source>
</evidence>
<keyword evidence="6 8" id="KW-0472">Membrane</keyword>
<comment type="similarity">
    <text evidence="8 9">Belongs to the TonB-dependent receptor family.</text>
</comment>
<feature type="domain" description="TonB-dependent receptor-like beta-barrel" evidence="10">
    <location>
        <begin position="244"/>
        <end position="630"/>
    </location>
</feature>
<dbReference type="PANTHER" id="PTHR30069">
    <property type="entry name" value="TONB-DEPENDENT OUTER MEMBRANE RECEPTOR"/>
    <property type="match status" value="1"/>
</dbReference>
<evidence type="ECO:0000256" key="1">
    <source>
        <dbReference type="ARBA" id="ARBA00004571"/>
    </source>
</evidence>
<dbReference type="InterPro" id="IPR036942">
    <property type="entry name" value="Beta-barrel_TonB_sf"/>
</dbReference>
<evidence type="ECO:0000259" key="11">
    <source>
        <dbReference type="Pfam" id="PF07715"/>
    </source>
</evidence>
<sequence>MKKTVLVSLAAAALLANDAAENNATDGDVATLGSIVVESSSLSDVNTEEIKSADTAEALAKQVPSITLVRRSGIANDIILRGQKRDNINVIVDGGKIYGACPNRMDPPTSHVITNNISSISIIEGPYDVEHAGTLSGLVTVDTVQPDKGVHGNFNAGIGSFGYSKVAGTLTGGNDTVRALIGVSGEWSGQYEDGSGNTFADQIDNAVAAGTAKASNAYLPSERDRSAYAKRSVMAKLFVNLAENQELRFGYTGNRSDGVLYPNSGMDARYDNSDLYNVQYVATDLTSWSKEIRATYYYSYVDHPMWTEWRKSSMMMGTMTNHLTSTIQGATLKNTTALSDTLDLTLGLDGSLRNWDGAYDMNGTYMGPSINDADTRNVAFFAELEKRYTDAAYKLGLRYDDTAITSGNPALQDNDYTSVGLNLFADYSLTESLGLFGGIGMASRVPDARELYFQKSGSIVGTPDLDQTTNYEADLGMTNTYSNFNLKTRLFYSRLKNYIYYNATPTITQNKFENIDATIWGAEIAGTWFASDTLYLDFGAAYQYGKKDSALRDQNGTNLADIPPLKGHLALNWNYHDDSLATIEGVAAHQWDRYDAQNGEQAIGAWAVMNLKIDHRINRNFSLIAGIDNVFNATYAVSNTYKDLTLLSLDPAGDVMLLNEPGRYFYANVSYKF</sequence>
<evidence type="ECO:0000256" key="6">
    <source>
        <dbReference type="ARBA" id="ARBA00023136"/>
    </source>
</evidence>
<protein>
    <submittedName>
        <fullName evidence="12">TonB-dependent receptor</fullName>
    </submittedName>
</protein>
<keyword evidence="12" id="KW-0675">Receptor</keyword>
<evidence type="ECO:0000256" key="7">
    <source>
        <dbReference type="ARBA" id="ARBA00023237"/>
    </source>
</evidence>
<feature type="domain" description="TonB-dependent receptor plug" evidence="11">
    <location>
        <begin position="41"/>
        <end position="130"/>
    </location>
</feature>
<evidence type="ECO:0000256" key="2">
    <source>
        <dbReference type="ARBA" id="ARBA00022448"/>
    </source>
</evidence>
<dbReference type="EMBL" id="CP147920">
    <property type="protein sequence ID" value="XAU15679.1"/>
    <property type="molecule type" value="Genomic_DNA"/>
</dbReference>
<dbReference type="InterPro" id="IPR012910">
    <property type="entry name" value="Plug_dom"/>
</dbReference>
<dbReference type="Pfam" id="PF00593">
    <property type="entry name" value="TonB_dep_Rec_b-barrel"/>
    <property type="match status" value="1"/>
</dbReference>
<evidence type="ECO:0000256" key="9">
    <source>
        <dbReference type="RuleBase" id="RU003357"/>
    </source>
</evidence>
<dbReference type="InterPro" id="IPR039426">
    <property type="entry name" value="TonB-dep_rcpt-like"/>
</dbReference>
<keyword evidence="13" id="KW-1185">Reference proteome</keyword>
<dbReference type="PROSITE" id="PS52016">
    <property type="entry name" value="TONB_DEPENDENT_REC_3"/>
    <property type="match status" value="1"/>
</dbReference>
<evidence type="ECO:0000313" key="12">
    <source>
        <dbReference type="EMBL" id="XAU15679.1"/>
    </source>
</evidence>
<organism evidence="12 13">
    <name type="scientific">Sulfurimonas diazotrophicus</name>
    <dbReference type="NCBI Taxonomy" id="3131939"/>
    <lineage>
        <taxon>Bacteria</taxon>
        <taxon>Pseudomonadati</taxon>
        <taxon>Campylobacterota</taxon>
        <taxon>Epsilonproteobacteria</taxon>
        <taxon>Campylobacterales</taxon>
        <taxon>Sulfurimonadaceae</taxon>
        <taxon>Sulfurimonas</taxon>
    </lineage>
</organism>
<gene>
    <name evidence="12" type="ORF">WCY31_03025</name>
</gene>
<evidence type="ECO:0000256" key="3">
    <source>
        <dbReference type="ARBA" id="ARBA00022452"/>
    </source>
</evidence>
<dbReference type="SUPFAM" id="SSF56935">
    <property type="entry name" value="Porins"/>
    <property type="match status" value="1"/>
</dbReference>
<accession>A0ABZ3HBH3</accession>
<dbReference type="Proteomes" id="UP001447842">
    <property type="component" value="Chromosome"/>
</dbReference>
<evidence type="ECO:0000256" key="5">
    <source>
        <dbReference type="ARBA" id="ARBA00023077"/>
    </source>
</evidence>
<dbReference type="InterPro" id="IPR000531">
    <property type="entry name" value="Beta-barrel_TonB"/>
</dbReference>
<keyword evidence="5 9" id="KW-0798">TonB box</keyword>